<evidence type="ECO:0000256" key="9">
    <source>
        <dbReference type="SAM" id="SignalP"/>
    </source>
</evidence>
<feature type="compositionally biased region" description="Gly residues" evidence="8">
    <location>
        <begin position="542"/>
        <end position="614"/>
    </location>
</feature>
<feature type="signal peptide" evidence="9">
    <location>
        <begin position="1"/>
        <end position="26"/>
    </location>
</feature>
<dbReference type="InterPro" id="IPR011583">
    <property type="entry name" value="Chitinase_II/V-like_cat"/>
</dbReference>
<dbReference type="Proteomes" id="UP000315389">
    <property type="component" value="Unassembled WGS sequence"/>
</dbReference>
<keyword evidence="3 7" id="KW-0378">Hydrolase</keyword>
<keyword evidence="12" id="KW-1185">Reference proteome</keyword>
<dbReference type="GO" id="GO:0030246">
    <property type="term" value="F:carbohydrate binding"/>
    <property type="evidence" value="ECO:0007669"/>
    <property type="project" value="InterPro"/>
</dbReference>
<keyword evidence="9" id="KW-0732">Signal</keyword>
<dbReference type="SMART" id="SM00636">
    <property type="entry name" value="Glyco_18"/>
    <property type="match status" value="1"/>
</dbReference>
<dbReference type="InterPro" id="IPR050314">
    <property type="entry name" value="Glycosyl_Hydrlase_18"/>
</dbReference>
<accession>A0A542ZXG2</accession>
<dbReference type="InterPro" id="IPR001223">
    <property type="entry name" value="Glyco_hydro18_cat"/>
</dbReference>
<dbReference type="PROSITE" id="PS51910">
    <property type="entry name" value="GH18_2"/>
    <property type="match status" value="1"/>
</dbReference>
<dbReference type="AlphaFoldDB" id="A0A542ZXG2"/>
<evidence type="ECO:0000259" key="10">
    <source>
        <dbReference type="PROSITE" id="PS51910"/>
    </source>
</evidence>
<reference evidence="11 12" key="1">
    <citation type="submission" date="2019-06" db="EMBL/GenBank/DDBJ databases">
        <title>Sequencing the genomes of 1000 actinobacteria strains.</title>
        <authorList>
            <person name="Klenk H.-P."/>
        </authorList>
    </citation>
    <scope>NUCLEOTIDE SEQUENCE [LARGE SCALE GENOMIC DNA]</scope>
    <source>
        <strain evidence="11 12">DSM 4813</strain>
    </source>
</reference>
<keyword evidence="4" id="KW-0624">Polysaccharide degradation</keyword>
<dbReference type="Gene3D" id="3.20.20.80">
    <property type="entry name" value="Glycosidases"/>
    <property type="match status" value="1"/>
</dbReference>
<dbReference type="InterPro" id="IPR003610">
    <property type="entry name" value="CBM5/12"/>
</dbReference>
<dbReference type="PANTHER" id="PTHR11177">
    <property type="entry name" value="CHITINASE"/>
    <property type="match status" value="1"/>
</dbReference>
<evidence type="ECO:0000256" key="8">
    <source>
        <dbReference type="SAM" id="MobiDB-lite"/>
    </source>
</evidence>
<dbReference type="PANTHER" id="PTHR11177:SF317">
    <property type="entry name" value="CHITINASE 12-RELATED"/>
    <property type="match status" value="1"/>
</dbReference>
<dbReference type="GO" id="GO:0008061">
    <property type="term" value="F:chitin binding"/>
    <property type="evidence" value="ECO:0007669"/>
    <property type="project" value="InterPro"/>
</dbReference>
<dbReference type="InterPro" id="IPR001579">
    <property type="entry name" value="Glyco_hydro_18_chit_AS"/>
</dbReference>
<dbReference type="GO" id="GO:0006032">
    <property type="term" value="P:chitin catabolic process"/>
    <property type="evidence" value="ECO:0007669"/>
    <property type="project" value="UniProtKB-KW"/>
</dbReference>
<evidence type="ECO:0000256" key="2">
    <source>
        <dbReference type="ARBA" id="ARBA00012729"/>
    </source>
</evidence>
<sequence length="809" mass="83318">MNASVQVRRRNAGNVVRTAAAFFAVAALGLTGAAMTVAAPASSDYSTSAACAAEAWTAKSYTGGSTVTHNGHNWNAKWWAEPTDVPGNGDPWADQGSCDGGGTTGPGDGGGTTGPGDGGGTTGPGTGGGSADSAINGYRRVGYFAQWGIYGRDFMLNDMVANGSVNDLTHLNYAFIDVTQDATCKSVDTYADFEKHFTAAESVDGVADSWETDDIAGNFGQLKKLKASHPHLRVVLSLGGWTLSKYFSTAVSTAANREKLVSSCISQFIDGDISGKAGWGAGIIDGFDIDWEWPAAPGNTGNVIDMANDKANFKAFLKEFRRQLDAKGTANGGKHYLLSAFLPAAPSTITVGGWNDPEIYNYLDYGNVQGYDFWGAWDLSKTGHQSNLFDDPADNRPAGERYSIDTAIKTYTNNGVNPAQLGVGLAQYARGWKGATSSNAWQAGALSAAPGEYEAGVNDYDVIKDVGQGFYDASIGAAWRFDAATGEWWSYDNVQTIQQKAQYIADNNLGGGMFWELDGDSTNVLPNALDVKLATLPAGPITGGSDTGGGGNTGGGNTGGGNTGGGNTGGGNTGGGNTGGGNTGGGNTGGGNTGGGGGDDNGATGGDSTDGGNGQKSPSVTWKVDDYQVTVSGLQTTHGRAGNVSVRLLKDGKPGAGTVKFTFGSTTTSLNLHSGRASLKLPKLLAAGPTPVRIAVAPTGDAQFSRTVIVRVKKATAKATVTVPHKGNAVSAGKRLSVRLRSTKGVNLKGKLRAYSGKAKVGSAKVRKRGGKWIATIRIATKARPGKVTFKLSGNKNVAAKVKGKVRVR</sequence>
<dbReference type="GO" id="GO:0005576">
    <property type="term" value="C:extracellular region"/>
    <property type="evidence" value="ECO:0007669"/>
    <property type="project" value="InterPro"/>
</dbReference>
<name>A0A542ZXG2_RARFA</name>
<dbReference type="Pfam" id="PF00704">
    <property type="entry name" value="Glyco_hydro_18"/>
    <property type="match status" value="1"/>
</dbReference>
<dbReference type="CDD" id="cd06548">
    <property type="entry name" value="GH18_chitinase"/>
    <property type="match status" value="1"/>
</dbReference>
<feature type="compositionally biased region" description="Gly residues" evidence="8">
    <location>
        <begin position="98"/>
        <end position="130"/>
    </location>
</feature>
<dbReference type="SUPFAM" id="SSF51055">
    <property type="entry name" value="Carbohydrate binding domain"/>
    <property type="match status" value="1"/>
</dbReference>
<dbReference type="PROSITE" id="PS01095">
    <property type="entry name" value="GH18_1"/>
    <property type="match status" value="1"/>
</dbReference>
<evidence type="ECO:0000313" key="11">
    <source>
        <dbReference type="EMBL" id="TQL64989.1"/>
    </source>
</evidence>
<evidence type="ECO:0000256" key="1">
    <source>
        <dbReference type="ARBA" id="ARBA00000822"/>
    </source>
</evidence>
<dbReference type="CDD" id="cd12215">
    <property type="entry name" value="ChiC_BD"/>
    <property type="match status" value="1"/>
</dbReference>
<dbReference type="GO" id="GO:0008843">
    <property type="term" value="F:endochitinase activity"/>
    <property type="evidence" value="ECO:0007669"/>
    <property type="project" value="UniProtKB-EC"/>
</dbReference>
<dbReference type="SUPFAM" id="SSF51445">
    <property type="entry name" value="(Trans)glycosidases"/>
    <property type="match status" value="1"/>
</dbReference>
<feature type="region of interest" description="Disordered" evidence="8">
    <location>
        <begin position="79"/>
        <end position="131"/>
    </location>
</feature>
<evidence type="ECO:0000256" key="3">
    <source>
        <dbReference type="ARBA" id="ARBA00022801"/>
    </source>
</evidence>
<evidence type="ECO:0000256" key="4">
    <source>
        <dbReference type="ARBA" id="ARBA00023024"/>
    </source>
</evidence>
<feature type="domain" description="GH18" evidence="10">
    <location>
        <begin position="138"/>
        <end position="532"/>
    </location>
</feature>
<organism evidence="11 12">
    <name type="scientific">Rarobacter faecitabidus</name>
    <dbReference type="NCBI Taxonomy" id="13243"/>
    <lineage>
        <taxon>Bacteria</taxon>
        <taxon>Bacillati</taxon>
        <taxon>Actinomycetota</taxon>
        <taxon>Actinomycetes</taxon>
        <taxon>Micrococcales</taxon>
        <taxon>Rarobacteraceae</taxon>
        <taxon>Rarobacter</taxon>
    </lineage>
</organism>
<dbReference type="SUPFAM" id="SSF54556">
    <property type="entry name" value="Chitinase insertion domain"/>
    <property type="match status" value="1"/>
</dbReference>
<dbReference type="Gene3D" id="2.10.10.20">
    <property type="entry name" value="Carbohydrate-binding module superfamily 5/12"/>
    <property type="match status" value="1"/>
</dbReference>
<dbReference type="InterPro" id="IPR017853">
    <property type="entry name" value="GH"/>
</dbReference>
<dbReference type="EC" id="3.2.1.14" evidence="2"/>
<evidence type="ECO:0000256" key="5">
    <source>
        <dbReference type="ARBA" id="ARBA00023277"/>
    </source>
</evidence>
<evidence type="ECO:0000313" key="12">
    <source>
        <dbReference type="Proteomes" id="UP000315389"/>
    </source>
</evidence>
<comment type="catalytic activity">
    <reaction evidence="1">
        <text>Random endo-hydrolysis of N-acetyl-beta-D-glucosaminide (1-&gt;4)-beta-linkages in chitin and chitodextrins.</text>
        <dbReference type="EC" id="3.2.1.14"/>
    </reaction>
</comment>
<protein>
    <recommendedName>
        <fullName evidence="2">chitinase</fullName>
        <ecNumber evidence="2">3.2.1.14</ecNumber>
    </recommendedName>
</protein>
<dbReference type="InterPro" id="IPR036573">
    <property type="entry name" value="CBM_sf_5/12"/>
</dbReference>
<dbReference type="EMBL" id="VFOS01000001">
    <property type="protein sequence ID" value="TQL64989.1"/>
    <property type="molecule type" value="Genomic_DNA"/>
</dbReference>
<keyword evidence="5" id="KW-0119">Carbohydrate metabolism</keyword>
<dbReference type="RefSeq" id="WP_170222648.1">
    <property type="nucleotide sequence ID" value="NZ_BAAASV010000002.1"/>
</dbReference>
<proteinExistence type="predicted"/>
<dbReference type="GO" id="GO:0005975">
    <property type="term" value="P:carbohydrate metabolic process"/>
    <property type="evidence" value="ECO:0007669"/>
    <property type="project" value="InterPro"/>
</dbReference>
<feature type="chain" id="PRO_5038711504" description="chitinase" evidence="9">
    <location>
        <begin position="27"/>
        <end position="809"/>
    </location>
</feature>
<keyword evidence="6 7" id="KW-0326">Glycosidase</keyword>
<evidence type="ECO:0000256" key="6">
    <source>
        <dbReference type="ARBA" id="ARBA00023295"/>
    </source>
</evidence>
<dbReference type="InterPro" id="IPR029070">
    <property type="entry name" value="Chitinase_insertion_sf"/>
</dbReference>
<comment type="caution">
    <text evidence="11">The sequence shown here is derived from an EMBL/GenBank/DDBJ whole genome shotgun (WGS) entry which is preliminary data.</text>
</comment>
<keyword evidence="4" id="KW-0146">Chitin degradation</keyword>
<dbReference type="SMART" id="SM00495">
    <property type="entry name" value="ChtBD3"/>
    <property type="match status" value="1"/>
</dbReference>
<gene>
    <name evidence="11" type="ORF">FB461_1522</name>
</gene>
<feature type="region of interest" description="Disordered" evidence="8">
    <location>
        <begin position="542"/>
        <end position="622"/>
    </location>
</feature>
<evidence type="ECO:0000256" key="7">
    <source>
        <dbReference type="RuleBase" id="RU000489"/>
    </source>
</evidence>
<dbReference type="Gene3D" id="3.10.50.10">
    <property type="match status" value="1"/>
</dbReference>